<dbReference type="InterPro" id="IPR000859">
    <property type="entry name" value="CUB_dom"/>
</dbReference>
<gene>
    <name evidence="3" type="primary">Cnig_chr_IV.g15024</name>
    <name evidence="3" type="ORF">B9Z55_015024</name>
</gene>
<protein>
    <recommendedName>
        <fullName evidence="2">CUB domain-containing protein</fullName>
    </recommendedName>
</protein>
<comment type="caution">
    <text evidence="3">The sequence shown here is derived from an EMBL/GenBank/DDBJ whole genome shotgun (WGS) entry which is preliminary data.</text>
</comment>
<dbReference type="SUPFAM" id="SSF49854">
    <property type="entry name" value="Spermadhesin, CUB domain"/>
    <property type="match status" value="1"/>
</dbReference>
<dbReference type="Gene3D" id="2.60.120.290">
    <property type="entry name" value="Spermadhesin, CUB domain"/>
    <property type="match status" value="1"/>
</dbReference>
<feature type="domain" description="CUB" evidence="2">
    <location>
        <begin position="24"/>
        <end position="136"/>
    </location>
</feature>
<dbReference type="CDD" id="cd00041">
    <property type="entry name" value="CUB"/>
    <property type="match status" value="1"/>
</dbReference>
<accession>A0A2G5U8A6</accession>
<evidence type="ECO:0000259" key="2">
    <source>
        <dbReference type="SMART" id="SM00042"/>
    </source>
</evidence>
<reference evidence="4" key="1">
    <citation type="submission" date="2017-10" db="EMBL/GenBank/DDBJ databases">
        <title>Rapid genome shrinkage in a self-fertile nematode reveals novel sperm competition proteins.</title>
        <authorList>
            <person name="Yin D."/>
            <person name="Schwarz E.M."/>
            <person name="Thomas C.G."/>
            <person name="Felde R.L."/>
            <person name="Korf I.F."/>
            <person name="Cutter A.D."/>
            <person name="Schartner C.M."/>
            <person name="Ralston E.J."/>
            <person name="Meyer B.J."/>
            <person name="Haag E.S."/>
        </authorList>
    </citation>
    <scope>NUCLEOTIDE SEQUENCE [LARGE SCALE GENOMIC DNA]</scope>
    <source>
        <strain evidence="4">JU1422</strain>
    </source>
</reference>
<dbReference type="Pfam" id="PF00431">
    <property type="entry name" value="CUB"/>
    <property type="match status" value="1"/>
</dbReference>
<dbReference type="AlphaFoldDB" id="A0A2G5U8A6"/>
<keyword evidence="4" id="KW-1185">Reference proteome</keyword>
<keyword evidence="1" id="KW-1015">Disulfide bond</keyword>
<dbReference type="InterPro" id="IPR052129">
    <property type="entry name" value="Spermadhesin-Link_domain"/>
</dbReference>
<evidence type="ECO:0000313" key="3">
    <source>
        <dbReference type="EMBL" id="PIC35775.1"/>
    </source>
</evidence>
<dbReference type="EMBL" id="PDUG01000004">
    <property type="protein sequence ID" value="PIC35775.1"/>
    <property type="molecule type" value="Genomic_DNA"/>
</dbReference>
<proteinExistence type="predicted"/>
<name>A0A2G5U8A6_9PELO</name>
<evidence type="ECO:0000256" key="1">
    <source>
        <dbReference type="ARBA" id="ARBA00023157"/>
    </source>
</evidence>
<dbReference type="SMART" id="SM00042">
    <property type="entry name" value="CUB"/>
    <property type="match status" value="1"/>
</dbReference>
<sequence>MWFEVKICFRISKIPILKRVIHILVRIITTWHRDEEGVINSPNYPNSYDNLEYDTHIIRSDPGTRILMYFEHVETEQNCDVITVSDDYGISGPTLFRLSGNYRNHSVISNQNHLMVNQSVYTPGLRTSGSRTYLTRI</sequence>
<dbReference type="InterPro" id="IPR035914">
    <property type="entry name" value="Sperma_CUB_dom_sf"/>
</dbReference>
<dbReference type="STRING" id="1611254.A0A2G5U8A6"/>
<organism evidence="3 4">
    <name type="scientific">Caenorhabditis nigoni</name>
    <dbReference type="NCBI Taxonomy" id="1611254"/>
    <lineage>
        <taxon>Eukaryota</taxon>
        <taxon>Metazoa</taxon>
        <taxon>Ecdysozoa</taxon>
        <taxon>Nematoda</taxon>
        <taxon>Chromadorea</taxon>
        <taxon>Rhabditida</taxon>
        <taxon>Rhabditina</taxon>
        <taxon>Rhabditomorpha</taxon>
        <taxon>Rhabditoidea</taxon>
        <taxon>Rhabditidae</taxon>
        <taxon>Peloderinae</taxon>
        <taxon>Caenorhabditis</taxon>
    </lineage>
</organism>
<dbReference type="PANTHER" id="PTHR46908:SF8">
    <property type="entry name" value="C-TYPE LECTIN DOMAIN-CONTAINING PROTEIN"/>
    <property type="match status" value="1"/>
</dbReference>
<evidence type="ECO:0000313" key="4">
    <source>
        <dbReference type="Proteomes" id="UP000230233"/>
    </source>
</evidence>
<dbReference type="PANTHER" id="PTHR46908">
    <property type="entry name" value="CUBILIN-LIKE PROTEIN"/>
    <property type="match status" value="1"/>
</dbReference>
<dbReference type="OrthoDB" id="5866178at2759"/>
<dbReference type="Proteomes" id="UP000230233">
    <property type="component" value="Chromosome IV"/>
</dbReference>